<dbReference type="GO" id="GO:0005739">
    <property type="term" value="C:mitochondrion"/>
    <property type="evidence" value="ECO:0007669"/>
    <property type="project" value="UniProtKB-SubCell"/>
</dbReference>
<evidence type="ECO:0000256" key="6">
    <source>
        <dbReference type="ARBA" id="ARBA00023010"/>
    </source>
</evidence>
<keyword evidence="4" id="KW-0862">Zinc</keyword>
<keyword evidence="8" id="KW-1015">Disulfide bond</keyword>
<keyword evidence="3" id="KW-0479">Metal-binding</keyword>
<evidence type="ECO:0000256" key="3">
    <source>
        <dbReference type="ARBA" id="ARBA00022723"/>
    </source>
</evidence>
<accession>A0AAV5FPW8</accession>
<keyword evidence="6" id="KW-0811">Translocation</keyword>
<dbReference type="InterPro" id="IPR035427">
    <property type="entry name" value="Tim10-like_dom_sf"/>
</dbReference>
<evidence type="ECO:0000256" key="1">
    <source>
        <dbReference type="ARBA" id="ARBA00004173"/>
    </source>
</evidence>
<dbReference type="InterPro" id="IPR004217">
    <property type="entry name" value="Tim10-like"/>
</dbReference>
<gene>
    <name evidence="10" type="primary">gb25165</name>
    <name evidence="10" type="ORF">PR202_gb25165</name>
</gene>
<evidence type="ECO:0000256" key="2">
    <source>
        <dbReference type="ARBA" id="ARBA00022448"/>
    </source>
</evidence>
<comment type="subcellular location">
    <subcellularLocation>
        <location evidence="1">Mitochondrion</location>
    </subcellularLocation>
</comment>
<proteinExistence type="predicted"/>
<keyword evidence="7" id="KW-0496">Mitochondrion</keyword>
<dbReference type="InterPro" id="IPR050673">
    <property type="entry name" value="Mito_inner_translocase_sub"/>
</dbReference>
<reference evidence="10" key="2">
    <citation type="submission" date="2021-12" db="EMBL/GenBank/DDBJ databases">
        <title>Resequencing data analysis of finger millet.</title>
        <authorList>
            <person name="Hatakeyama M."/>
            <person name="Aluri S."/>
            <person name="Balachadran M.T."/>
            <person name="Sivarajan S.R."/>
            <person name="Poveda L."/>
            <person name="Shimizu-Inatsugi R."/>
            <person name="Schlapbach R."/>
            <person name="Sreeman S.M."/>
            <person name="Shimizu K.K."/>
        </authorList>
    </citation>
    <scope>NUCLEOTIDE SEQUENCE</scope>
</reference>
<comment type="caution">
    <text evidence="10">The sequence shown here is derived from an EMBL/GenBank/DDBJ whole genome shotgun (WGS) entry which is preliminary data.</text>
</comment>
<dbReference type="EMBL" id="BQKI01000088">
    <property type="protein sequence ID" value="GJN36316.1"/>
    <property type="molecule type" value="Genomic_DNA"/>
</dbReference>
<evidence type="ECO:0000256" key="7">
    <source>
        <dbReference type="ARBA" id="ARBA00023128"/>
    </source>
</evidence>
<dbReference type="Gene3D" id="1.10.287.810">
    <property type="entry name" value="Mitochondrial import inner membrane translocase subunit tim13 like domains"/>
    <property type="match status" value="1"/>
</dbReference>
<evidence type="ECO:0000256" key="4">
    <source>
        <dbReference type="ARBA" id="ARBA00022833"/>
    </source>
</evidence>
<keyword evidence="2" id="KW-0813">Transport</keyword>
<dbReference type="GO" id="GO:0015031">
    <property type="term" value="P:protein transport"/>
    <property type="evidence" value="ECO:0007669"/>
    <property type="project" value="UniProtKB-KW"/>
</dbReference>
<evidence type="ECO:0000256" key="5">
    <source>
        <dbReference type="ARBA" id="ARBA00022927"/>
    </source>
</evidence>
<dbReference type="PANTHER" id="PTHR13172">
    <property type="entry name" value="MITOCHONDRIAL IMPORT INNER MEMBRANE TRANSLOCASE SUBUNIT TIM9B"/>
    <property type="match status" value="1"/>
</dbReference>
<feature type="domain" description="Tim10-like" evidence="9">
    <location>
        <begin position="101"/>
        <end position="159"/>
    </location>
</feature>
<evidence type="ECO:0000256" key="8">
    <source>
        <dbReference type="ARBA" id="ARBA00023157"/>
    </source>
</evidence>
<keyword evidence="5" id="KW-0653">Protein transport</keyword>
<dbReference type="GO" id="GO:0046872">
    <property type="term" value="F:metal ion binding"/>
    <property type="evidence" value="ECO:0007669"/>
    <property type="project" value="UniProtKB-KW"/>
</dbReference>
<dbReference type="AlphaFoldDB" id="A0AAV5FPW8"/>
<evidence type="ECO:0000313" key="10">
    <source>
        <dbReference type="EMBL" id="GJN36316.1"/>
    </source>
</evidence>
<evidence type="ECO:0000259" key="9">
    <source>
        <dbReference type="Pfam" id="PF02953"/>
    </source>
</evidence>
<name>A0AAV5FPW8_ELECO</name>
<organism evidence="10 11">
    <name type="scientific">Eleusine coracana subsp. coracana</name>
    <dbReference type="NCBI Taxonomy" id="191504"/>
    <lineage>
        <taxon>Eukaryota</taxon>
        <taxon>Viridiplantae</taxon>
        <taxon>Streptophyta</taxon>
        <taxon>Embryophyta</taxon>
        <taxon>Tracheophyta</taxon>
        <taxon>Spermatophyta</taxon>
        <taxon>Magnoliopsida</taxon>
        <taxon>Liliopsida</taxon>
        <taxon>Poales</taxon>
        <taxon>Poaceae</taxon>
        <taxon>PACMAD clade</taxon>
        <taxon>Chloridoideae</taxon>
        <taxon>Cynodonteae</taxon>
        <taxon>Eleusininae</taxon>
        <taxon>Eleusine</taxon>
    </lineage>
</organism>
<evidence type="ECO:0000313" key="11">
    <source>
        <dbReference type="Proteomes" id="UP001054889"/>
    </source>
</evidence>
<keyword evidence="11" id="KW-1185">Reference proteome</keyword>
<dbReference type="Pfam" id="PF02953">
    <property type="entry name" value="zf-Tim10_DDP"/>
    <property type="match status" value="1"/>
</dbReference>
<dbReference type="SUPFAM" id="SSF144122">
    <property type="entry name" value="Tim10-like"/>
    <property type="match status" value="1"/>
</dbReference>
<sequence>MRDARQVLVFSVLPKWAGPFQDVLQWRPMGYIHLSSSSSSLRGQRKERHTHAPSRIRSISVLLLPPRKKVESMDAAATTTTAAAAADVEAEDQAQMAAITDRLQTRDSMRLYNWLSQRCFSECVVTFYRKSLGKGEADCVRACVRKYLLLTTASAARFAELAGTAPSDDD</sequence>
<protein>
    <recommendedName>
        <fullName evidence="9">Tim10-like domain-containing protein</fullName>
    </recommendedName>
</protein>
<reference evidence="10" key="1">
    <citation type="journal article" date="2018" name="DNA Res.">
        <title>Multiple hybrid de novo genome assembly of finger millet, an orphan allotetraploid crop.</title>
        <authorList>
            <person name="Hatakeyama M."/>
            <person name="Aluri S."/>
            <person name="Balachadran M.T."/>
            <person name="Sivarajan S.R."/>
            <person name="Patrignani A."/>
            <person name="Gruter S."/>
            <person name="Poveda L."/>
            <person name="Shimizu-Inatsugi R."/>
            <person name="Baeten J."/>
            <person name="Francoijs K.J."/>
            <person name="Nataraja K.N."/>
            <person name="Reddy Y.A.N."/>
            <person name="Phadnis S."/>
            <person name="Ravikumar R.L."/>
            <person name="Schlapbach R."/>
            <person name="Sreeman S.M."/>
            <person name="Shimizu K.K."/>
        </authorList>
    </citation>
    <scope>NUCLEOTIDE SEQUENCE</scope>
</reference>
<dbReference type="Proteomes" id="UP001054889">
    <property type="component" value="Unassembled WGS sequence"/>
</dbReference>